<evidence type="ECO:0000313" key="2">
    <source>
        <dbReference type="Proteomes" id="UP000034491"/>
    </source>
</evidence>
<dbReference type="Proteomes" id="UP000034491">
    <property type="component" value="Unassembled WGS sequence"/>
</dbReference>
<protein>
    <submittedName>
        <fullName evidence="1">Uncharacterized protein</fullName>
    </submittedName>
</protein>
<dbReference type="AlphaFoldDB" id="A0A0M2R7L6"/>
<reference evidence="1 2" key="1">
    <citation type="submission" date="2015-03" db="EMBL/GenBank/DDBJ databases">
        <title>Genome sequence of Kiloniella sp. P1-1, isolated from the gut microflora of Pacific white shrimp, Penaeus vannamei.</title>
        <authorList>
            <person name="Shao Z."/>
            <person name="Wang L."/>
            <person name="Li X."/>
        </authorList>
    </citation>
    <scope>NUCLEOTIDE SEQUENCE [LARGE SCALE GENOMIC DNA]</scope>
    <source>
        <strain evidence="1 2">P1-1</strain>
    </source>
</reference>
<gene>
    <name evidence="1" type="ORF">WH95_13000</name>
</gene>
<organism evidence="1 2">
    <name type="scientific">Kiloniella litopenaei</name>
    <dbReference type="NCBI Taxonomy" id="1549748"/>
    <lineage>
        <taxon>Bacteria</taxon>
        <taxon>Pseudomonadati</taxon>
        <taxon>Pseudomonadota</taxon>
        <taxon>Alphaproteobacteria</taxon>
        <taxon>Rhodospirillales</taxon>
        <taxon>Kiloniellaceae</taxon>
        <taxon>Kiloniella</taxon>
    </lineage>
</organism>
<name>A0A0M2R7L6_9PROT</name>
<accession>A0A0M2R7L6</accession>
<proteinExistence type="predicted"/>
<comment type="caution">
    <text evidence="1">The sequence shown here is derived from an EMBL/GenBank/DDBJ whole genome shotgun (WGS) entry which is preliminary data.</text>
</comment>
<sequence length="100" mass="10736">MLSSVLYSEEAVHAVPFGEGGLLAFANPSISVSSAGINRIRFCGLALASQLNQHIAWSSTPTRFPELCGAFKNRQEGKLFLNCLVYIIVRSGPMGCFTGI</sequence>
<dbReference type="STRING" id="1549748.WH95_13000"/>
<keyword evidence="2" id="KW-1185">Reference proteome</keyword>
<evidence type="ECO:0000313" key="1">
    <source>
        <dbReference type="EMBL" id="KKJ76399.1"/>
    </source>
</evidence>
<dbReference type="EMBL" id="LANI01000019">
    <property type="protein sequence ID" value="KKJ76399.1"/>
    <property type="molecule type" value="Genomic_DNA"/>
</dbReference>